<accession>A0A1N6Q2X1</accession>
<protein>
    <submittedName>
        <fullName evidence="3">Phage-related baseplate assembly protein</fullName>
    </submittedName>
</protein>
<evidence type="ECO:0000313" key="4">
    <source>
        <dbReference type="Proteomes" id="UP000186895"/>
    </source>
</evidence>
<name>A0A1N6Q2X1_9GAMM</name>
<dbReference type="InterPro" id="IPR052726">
    <property type="entry name" value="Phage_Baseplate_Hub"/>
</dbReference>
<reference evidence="3 4" key="1">
    <citation type="submission" date="2017-01" db="EMBL/GenBank/DDBJ databases">
        <authorList>
            <person name="Mah S.A."/>
            <person name="Swanson W.J."/>
            <person name="Moy G.W."/>
            <person name="Vacquier V.D."/>
        </authorList>
    </citation>
    <scope>NUCLEOTIDE SEQUENCE [LARGE SCALE GENOMIC DNA]</scope>
    <source>
        <strain evidence="3 4">DSM 7027</strain>
    </source>
</reference>
<dbReference type="EMBL" id="FTMN01000002">
    <property type="protein sequence ID" value="SIQ10895.1"/>
    <property type="molecule type" value="Genomic_DNA"/>
</dbReference>
<dbReference type="Pfam" id="PF26079">
    <property type="entry name" value="Baseplate_J_C"/>
    <property type="match status" value="1"/>
</dbReference>
<dbReference type="RefSeq" id="WP_076461585.1">
    <property type="nucleotide sequence ID" value="NZ_FTMN01000002.1"/>
</dbReference>
<dbReference type="PANTHER" id="PTHR35862:SF1">
    <property type="entry name" value="FELS-2 PROPHAGE PROTEIN"/>
    <property type="match status" value="1"/>
</dbReference>
<dbReference type="InterPro" id="IPR058530">
    <property type="entry name" value="Baseplate_J-like_C"/>
</dbReference>
<organism evidence="3 4">
    <name type="scientific">Marinobacterium stanieri</name>
    <dbReference type="NCBI Taxonomy" id="49186"/>
    <lineage>
        <taxon>Bacteria</taxon>
        <taxon>Pseudomonadati</taxon>
        <taxon>Pseudomonadota</taxon>
        <taxon>Gammaproteobacteria</taxon>
        <taxon>Oceanospirillales</taxon>
        <taxon>Oceanospirillaceae</taxon>
        <taxon>Marinobacterium</taxon>
    </lineage>
</organism>
<dbReference type="InterPro" id="IPR058531">
    <property type="entry name" value="Baseplate_J_M"/>
</dbReference>
<feature type="domain" description="Baseplate J-like C-terminal" evidence="2">
    <location>
        <begin position="214"/>
        <end position="294"/>
    </location>
</feature>
<dbReference type="Proteomes" id="UP000186895">
    <property type="component" value="Unassembled WGS sequence"/>
</dbReference>
<dbReference type="Pfam" id="PF26078">
    <property type="entry name" value="Baseplate_J_M"/>
    <property type="match status" value="1"/>
</dbReference>
<sequence>MSGAFTAIELNKLPMPDVVEQIDFEVILAEMLADLLSRAPELADTLALESEPAHKVLQVAAYRETLLRQRVNEAAKAVMLAYAGGTDLDQLAANYQVERLLLDAGNPDAFPPVPATYEDDNSLRRRVQLSFEGFSTAGPEGAYIFHGLGADADVLDISALSPTPGQVTVTVLSRSGTGAADASLLAAVEATLSDDAVRPLTDQLSVQSASIINYSVVASLTLFPGPDAAVVLNAAQVALNAYIETNHRLGRDVTLSGLYAALHQEGVHNVELVQPVADILAAPHQAPFCTEVDLSIGGIHE</sequence>
<dbReference type="PIRSF" id="PIRSF020481">
    <property type="entry name" value="BAP"/>
    <property type="match status" value="1"/>
</dbReference>
<evidence type="ECO:0000259" key="1">
    <source>
        <dbReference type="Pfam" id="PF26078"/>
    </source>
</evidence>
<dbReference type="AlphaFoldDB" id="A0A1N6Q2X1"/>
<gene>
    <name evidence="3" type="ORF">SAMN05421647_102214</name>
</gene>
<dbReference type="PANTHER" id="PTHR35862">
    <property type="entry name" value="FELS-2 PROPHAGE PROTEIN"/>
    <property type="match status" value="1"/>
</dbReference>
<feature type="domain" description="Baseplate J-like central" evidence="1">
    <location>
        <begin position="135"/>
        <end position="207"/>
    </location>
</feature>
<evidence type="ECO:0000313" key="3">
    <source>
        <dbReference type="EMBL" id="SIQ10895.1"/>
    </source>
</evidence>
<dbReference type="STRING" id="49186.SAMN05421647_102214"/>
<evidence type="ECO:0000259" key="2">
    <source>
        <dbReference type="Pfam" id="PF26079"/>
    </source>
</evidence>
<keyword evidence="4" id="KW-1185">Reference proteome</keyword>
<dbReference type="InterPro" id="IPR014507">
    <property type="entry name" value="Baseplate_assembly_J_pred"/>
</dbReference>
<proteinExistence type="predicted"/>